<sequence length="77" mass="8471">MKRRVRNSSIPGLTIEHNPQMAGPMASLGNLAVSQPSCLLRVTWQLGTETVLQLNDPMPAVKVDACRIDHASHQPER</sequence>
<dbReference type="CTD" id="20320161"/>
<dbReference type="KEGG" id="ovi:T265_05979"/>
<dbReference type="AlphaFoldDB" id="A0A074ZIM2"/>
<dbReference type="Proteomes" id="UP000054324">
    <property type="component" value="Unassembled WGS sequence"/>
</dbReference>
<proteinExistence type="predicted"/>
<gene>
    <name evidence="1" type="ORF">T265_05979</name>
</gene>
<accession>A0A074ZIM2</accession>
<organism evidence="1 2">
    <name type="scientific">Opisthorchis viverrini</name>
    <name type="common">Southeast Asian liver fluke</name>
    <dbReference type="NCBI Taxonomy" id="6198"/>
    <lineage>
        <taxon>Eukaryota</taxon>
        <taxon>Metazoa</taxon>
        <taxon>Spiralia</taxon>
        <taxon>Lophotrochozoa</taxon>
        <taxon>Platyhelminthes</taxon>
        <taxon>Trematoda</taxon>
        <taxon>Digenea</taxon>
        <taxon>Opisthorchiida</taxon>
        <taxon>Opisthorchiata</taxon>
        <taxon>Opisthorchiidae</taxon>
        <taxon>Opisthorchis</taxon>
    </lineage>
</organism>
<name>A0A074ZIM2_OPIVI</name>
<dbReference type="EMBL" id="KL596737">
    <property type="protein sequence ID" value="KER26846.1"/>
    <property type="molecule type" value="Genomic_DNA"/>
</dbReference>
<dbReference type="GeneID" id="20320161"/>
<evidence type="ECO:0000313" key="1">
    <source>
        <dbReference type="EMBL" id="KER26846.1"/>
    </source>
</evidence>
<protein>
    <submittedName>
        <fullName evidence="1">Uncharacterized protein</fullName>
    </submittedName>
</protein>
<evidence type="ECO:0000313" key="2">
    <source>
        <dbReference type="Proteomes" id="UP000054324"/>
    </source>
</evidence>
<reference evidence="1 2" key="1">
    <citation type="submission" date="2013-11" db="EMBL/GenBank/DDBJ databases">
        <title>Opisthorchis viverrini - life in the bile duct.</title>
        <authorList>
            <person name="Young N.D."/>
            <person name="Nagarajan N."/>
            <person name="Lin S.J."/>
            <person name="Korhonen P.K."/>
            <person name="Jex A.R."/>
            <person name="Hall R.S."/>
            <person name="Safavi-Hemami H."/>
            <person name="Kaewkong W."/>
            <person name="Bertrand D."/>
            <person name="Gao S."/>
            <person name="Seet Q."/>
            <person name="Wongkham S."/>
            <person name="Teh B.T."/>
            <person name="Wongkham C."/>
            <person name="Intapan P.M."/>
            <person name="Maleewong W."/>
            <person name="Yang X."/>
            <person name="Hu M."/>
            <person name="Wang Z."/>
            <person name="Hofmann A."/>
            <person name="Sternberg P.W."/>
            <person name="Tan P."/>
            <person name="Wang J."/>
            <person name="Gasser R.B."/>
        </authorList>
    </citation>
    <scope>NUCLEOTIDE SEQUENCE [LARGE SCALE GENOMIC DNA]</scope>
</reference>
<dbReference type="RefSeq" id="XP_009169395.1">
    <property type="nucleotide sequence ID" value="XM_009171131.1"/>
</dbReference>
<keyword evidence="2" id="KW-1185">Reference proteome</keyword>